<dbReference type="PROSITE" id="PS00061">
    <property type="entry name" value="ADH_SHORT"/>
    <property type="match status" value="1"/>
</dbReference>
<dbReference type="PRINTS" id="PR00080">
    <property type="entry name" value="SDRFAMILY"/>
</dbReference>
<dbReference type="Gene3D" id="3.40.50.720">
    <property type="entry name" value="NAD(P)-binding Rossmann-like Domain"/>
    <property type="match status" value="1"/>
</dbReference>
<dbReference type="PANTHER" id="PTHR24321:SF8">
    <property type="entry name" value="ESTRADIOL 17-BETA-DEHYDROGENASE 8-RELATED"/>
    <property type="match status" value="1"/>
</dbReference>
<dbReference type="Proteomes" id="UP001139505">
    <property type="component" value="Unassembled WGS sequence"/>
</dbReference>
<reference evidence="5" key="2">
    <citation type="submission" date="2018-04" db="EMBL/GenBank/DDBJ databases">
        <title>Draft genome sequence of Mycobacterium montefiorense isolated from Japanese black salamander.</title>
        <authorList>
            <person name="Fukano H."/>
            <person name="Yoshida M."/>
            <person name="Shimizu A."/>
            <person name="Iwao H."/>
            <person name="Kurata O."/>
            <person name="Katayama Y."/>
            <person name="Omatsu T."/>
            <person name="Mizutani T."/>
            <person name="Wada S."/>
            <person name="Hoshino Y."/>
        </authorList>
    </citation>
    <scope>NUCLEOTIDE SEQUENCE [LARGE SCALE GENOMIC DNA]</scope>
    <source>
        <strain evidence="5">BS</strain>
    </source>
</reference>
<organism evidence="4 6">
    <name type="scientific">Mycobacterium montefiorense</name>
    <dbReference type="NCBI Taxonomy" id="154654"/>
    <lineage>
        <taxon>Bacteria</taxon>
        <taxon>Bacillati</taxon>
        <taxon>Actinomycetota</taxon>
        <taxon>Actinomycetes</taxon>
        <taxon>Mycobacteriales</taxon>
        <taxon>Mycobacteriaceae</taxon>
        <taxon>Mycobacterium</taxon>
        <taxon>Mycobacterium simiae complex</taxon>
    </lineage>
</organism>
<gene>
    <name evidence="3" type="ORF">MmonteBS_16350</name>
    <name evidence="4" type="ORF">NJB18185_02030</name>
</gene>
<dbReference type="EMBL" id="BQYH01000002">
    <property type="protein sequence ID" value="GKU70426.1"/>
    <property type="molecule type" value="Genomic_DNA"/>
</dbReference>
<comment type="similarity">
    <text evidence="1">Belongs to the short-chain dehydrogenases/reductases (SDR) family.</text>
</comment>
<evidence type="ECO:0000313" key="4">
    <source>
        <dbReference type="EMBL" id="GKU70426.1"/>
    </source>
</evidence>
<dbReference type="PRINTS" id="PR00081">
    <property type="entry name" value="GDHRDH"/>
</dbReference>
<accession>A0AA37PIK5</accession>
<dbReference type="PANTHER" id="PTHR24321">
    <property type="entry name" value="DEHYDROGENASES, SHORT CHAIN"/>
    <property type="match status" value="1"/>
</dbReference>
<evidence type="ECO:0000256" key="1">
    <source>
        <dbReference type="ARBA" id="ARBA00006484"/>
    </source>
</evidence>
<comment type="caution">
    <text evidence="4">The sequence shown here is derived from an EMBL/GenBank/DDBJ whole genome shotgun (WGS) entry which is preliminary data.</text>
</comment>
<evidence type="ECO:0000256" key="2">
    <source>
        <dbReference type="ARBA" id="ARBA00023002"/>
    </source>
</evidence>
<evidence type="ECO:0000313" key="5">
    <source>
        <dbReference type="Proteomes" id="UP000245060"/>
    </source>
</evidence>
<dbReference type="InterPro" id="IPR020904">
    <property type="entry name" value="Sc_DH/Rdtase_CS"/>
</dbReference>
<dbReference type="InterPro" id="IPR002347">
    <property type="entry name" value="SDR_fam"/>
</dbReference>
<dbReference type="AlphaFoldDB" id="A0AA37PIK5"/>
<keyword evidence="2" id="KW-0560">Oxidoreductase</keyword>
<dbReference type="Proteomes" id="UP000245060">
    <property type="component" value="Unassembled WGS sequence"/>
</dbReference>
<dbReference type="RefSeq" id="WP_108921444.1">
    <property type="nucleotide sequence ID" value="NZ_BFCH01000011.1"/>
</dbReference>
<dbReference type="Pfam" id="PF13561">
    <property type="entry name" value="adh_short_C2"/>
    <property type="match status" value="1"/>
</dbReference>
<reference evidence="4" key="4">
    <citation type="submission" date="2022-04" db="EMBL/GenBank/DDBJ databases">
        <authorList>
            <person name="Komine T."/>
            <person name="Fukano H."/>
            <person name="Wada S."/>
        </authorList>
    </citation>
    <scope>NUCLEOTIDE SEQUENCE</scope>
    <source>
        <strain evidence="4">NJB18185</strain>
    </source>
</reference>
<name>A0AA37PIK5_9MYCO</name>
<reference evidence="3" key="1">
    <citation type="journal article" date="2018" name="Genome Announc.">
        <title>Draft Genome Sequence of Mycobacterium montefiorense Isolated from Japanese Black Salamander (Hynobius nigrescens).</title>
        <authorList>
            <person name="Fukano H."/>
            <person name="Yoshida M."/>
            <person name="Shimizu A."/>
            <person name="Iwao H."/>
            <person name="Katayama Y."/>
            <person name="Omatsu T."/>
            <person name="Mizutani T."/>
            <person name="Kurata O."/>
            <person name="Wada S."/>
            <person name="Hoshino Y."/>
        </authorList>
    </citation>
    <scope>NUCLEOTIDE SEQUENCE</scope>
    <source>
        <strain evidence="3">BS</strain>
    </source>
</reference>
<dbReference type="FunFam" id="3.40.50.720:FF:000084">
    <property type="entry name" value="Short-chain dehydrogenase reductase"/>
    <property type="match status" value="1"/>
</dbReference>
<dbReference type="EMBL" id="BFCH01000011">
    <property type="protein sequence ID" value="GBG37263.1"/>
    <property type="molecule type" value="Genomic_DNA"/>
</dbReference>
<protein>
    <submittedName>
        <fullName evidence="4">Short chain dehydrogenase</fullName>
    </submittedName>
</protein>
<dbReference type="NCBIfam" id="NF005559">
    <property type="entry name" value="PRK07231.1"/>
    <property type="match status" value="1"/>
</dbReference>
<dbReference type="InterPro" id="IPR036291">
    <property type="entry name" value="NAD(P)-bd_dom_sf"/>
</dbReference>
<dbReference type="GO" id="GO:0016491">
    <property type="term" value="F:oxidoreductase activity"/>
    <property type="evidence" value="ECO:0007669"/>
    <property type="project" value="UniProtKB-KW"/>
</dbReference>
<sequence length="260" mass="26323">MGQGRLAGKVAIITGAGSGIGWAAASRFADEGARVVCADISGREHEIADRLGDVAVPVRVDVTDTDDVGRMVATAVDRFGRLDVLLNNAGFGGPHAALADTDEALFDKILAINLKGVFLGMKYAIPAMLDNGGGAIVNTASASGLVGWKGLSCYAAAKAAVVQLTKSAALDYAKTNVRINAICPGMTYTGLAGAKPDDEVPPGGYLPTPMGRWGEPAELAAAALFLASDEASFVTGAALAVDGGYSASGPMLGPARKVKS</sequence>
<evidence type="ECO:0000313" key="6">
    <source>
        <dbReference type="Proteomes" id="UP001139505"/>
    </source>
</evidence>
<keyword evidence="5" id="KW-1185">Reference proteome</keyword>
<reference evidence="4" key="3">
    <citation type="journal article" date="2022" name="Microbiol. Resour. Announc.">
        <title>Draft Genome Sequences of Eight Mycobacterium montefiorense Strains Isolated from Salamanders in Captivity.</title>
        <authorList>
            <person name="Komine T."/>
            <person name="Ihara H."/>
            <person name="Fukano H."/>
            <person name="Hoshino Y."/>
            <person name="Kurata O."/>
            <person name="Wada S."/>
        </authorList>
    </citation>
    <scope>NUCLEOTIDE SEQUENCE</scope>
    <source>
        <strain evidence="4">NJB18185</strain>
    </source>
</reference>
<proteinExistence type="inferred from homology"/>
<dbReference type="SUPFAM" id="SSF51735">
    <property type="entry name" value="NAD(P)-binding Rossmann-fold domains"/>
    <property type="match status" value="1"/>
</dbReference>
<evidence type="ECO:0000313" key="3">
    <source>
        <dbReference type="EMBL" id="GBG37263.1"/>
    </source>
</evidence>